<feature type="chain" id="PRO_5046139331" evidence="1">
    <location>
        <begin position="23"/>
        <end position="282"/>
    </location>
</feature>
<dbReference type="RefSeq" id="WP_344875578.1">
    <property type="nucleotide sequence ID" value="NZ_BAABAL010000009.1"/>
</dbReference>
<dbReference type="Proteomes" id="UP001501747">
    <property type="component" value="Unassembled WGS sequence"/>
</dbReference>
<feature type="signal peptide" evidence="1">
    <location>
        <begin position="1"/>
        <end position="22"/>
    </location>
</feature>
<keyword evidence="1" id="KW-0732">Signal</keyword>
<evidence type="ECO:0000313" key="3">
    <source>
        <dbReference type="Proteomes" id="UP001501747"/>
    </source>
</evidence>
<proteinExistence type="predicted"/>
<sequence length="282" mass="29558">MIQTIAAALSLLFFYVFPPAPTDWLSVGSGTTSGVSGSALTASGQLLIVRDNKKSGENRAALVTFPGAKVTPLKWKGAVLDDLESLAAVPGRPGEFVALASYGKGARISLHDKEVRVLSEFTLPKGVDGDNYEGFALAVLGGRTVATWADRGQDARAGRLIAAEVDLARMTFGPTTSLTVRANYPEKDVRHISDIAITHSGEILASSASDPGDQGPFTSALYRAARVSITNGRVALTPIAGQPEIARHLGHKIEAITCATLTCDRHVLGTDDESAGGSVKFD</sequence>
<keyword evidence="3" id="KW-1185">Reference proteome</keyword>
<accession>A0ABP7S856</accession>
<organism evidence="2 3">
    <name type="scientific">Allokutzneria multivorans</name>
    <dbReference type="NCBI Taxonomy" id="1142134"/>
    <lineage>
        <taxon>Bacteria</taxon>
        <taxon>Bacillati</taxon>
        <taxon>Actinomycetota</taxon>
        <taxon>Actinomycetes</taxon>
        <taxon>Pseudonocardiales</taxon>
        <taxon>Pseudonocardiaceae</taxon>
        <taxon>Allokutzneria</taxon>
    </lineage>
</organism>
<protein>
    <submittedName>
        <fullName evidence="2">Uncharacterized protein</fullName>
    </submittedName>
</protein>
<evidence type="ECO:0000256" key="1">
    <source>
        <dbReference type="SAM" id="SignalP"/>
    </source>
</evidence>
<evidence type="ECO:0000313" key="2">
    <source>
        <dbReference type="EMBL" id="GAA4008095.1"/>
    </source>
</evidence>
<reference evidence="3" key="1">
    <citation type="journal article" date="2019" name="Int. J. Syst. Evol. Microbiol.">
        <title>The Global Catalogue of Microorganisms (GCM) 10K type strain sequencing project: providing services to taxonomists for standard genome sequencing and annotation.</title>
        <authorList>
            <consortium name="The Broad Institute Genomics Platform"/>
            <consortium name="The Broad Institute Genome Sequencing Center for Infectious Disease"/>
            <person name="Wu L."/>
            <person name="Ma J."/>
        </authorList>
    </citation>
    <scope>NUCLEOTIDE SEQUENCE [LARGE SCALE GENOMIC DNA]</scope>
    <source>
        <strain evidence="3">JCM 17342</strain>
    </source>
</reference>
<gene>
    <name evidence="2" type="ORF">GCM10022247_32870</name>
</gene>
<dbReference type="EMBL" id="BAABAL010000009">
    <property type="protein sequence ID" value="GAA4008095.1"/>
    <property type="molecule type" value="Genomic_DNA"/>
</dbReference>
<comment type="caution">
    <text evidence="2">The sequence shown here is derived from an EMBL/GenBank/DDBJ whole genome shotgun (WGS) entry which is preliminary data.</text>
</comment>
<name>A0ABP7S856_9PSEU</name>